<accession>A0A2K8UEF0</accession>
<feature type="region of interest" description="Disordered" evidence="1">
    <location>
        <begin position="198"/>
        <end position="220"/>
    </location>
</feature>
<feature type="region of interest" description="Disordered" evidence="1">
    <location>
        <begin position="92"/>
        <end position="117"/>
    </location>
</feature>
<sequence>MLQVGVKPGGGLGPDVHARCAQAVTQGAQQGRLHAERRGQQVQEAPGAGVLGRVRGFRGRGARAADPRGQPVPTVPGEGAVAAGQVLVPIARRAGQQGDRAHPGPAQLGTERAPGGPPVGVGVAAQVADDEDGVLRIPPAQVGQGTEAAGLQSFDEGARRTFGGGQDLKPEGPAQPRQWPDQGGEVGVKGLQVGREVQDHAGGGRPVLMPPARPAARHLPAGGEFDHALQIDRPVVARLTQGGTQEGPEAPPGQQGFGRGREGTHRARGPRGEAPRLMPPGRALPDRGAARDRLPDGDPIQGHAGDGARGHRGGGWPRG</sequence>
<reference evidence="2 3" key="1">
    <citation type="submission" date="2017-03" db="EMBL/GenBank/DDBJ databases">
        <title>Complete genome sequence of Candidatus 'Thiodictyon syntrophicum' sp. nov. strain Cad16T, a photolithoautotroph purple sulfur bacterium isolated from an alpine meromictic lake.</title>
        <authorList>
            <person name="Luedin S.M."/>
            <person name="Pothier J.F."/>
            <person name="Danza F."/>
            <person name="Storelli N."/>
            <person name="Wittwer M."/>
            <person name="Tonolla M."/>
        </authorList>
    </citation>
    <scope>NUCLEOTIDE SEQUENCE [LARGE SCALE GENOMIC DNA]</scope>
    <source>
        <strain evidence="2 3">Cad16T</strain>
    </source>
</reference>
<evidence type="ECO:0000313" key="3">
    <source>
        <dbReference type="Proteomes" id="UP000232638"/>
    </source>
</evidence>
<organism evidence="2 3">
    <name type="scientific">Candidatus Thiodictyon syntrophicum</name>
    <dbReference type="NCBI Taxonomy" id="1166950"/>
    <lineage>
        <taxon>Bacteria</taxon>
        <taxon>Pseudomonadati</taxon>
        <taxon>Pseudomonadota</taxon>
        <taxon>Gammaproteobacteria</taxon>
        <taxon>Chromatiales</taxon>
        <taxon>Chromatiaceae</taxon>
        <taxon>Thiodictyon</taxon>
    </lineage>
</organism>
<feature type="region of interest" description="Disordered" evidence="1">
    <location>
        <begin position="157"/>
        <end position="186"/>
    </location>
</feature>
<evidence type="ECO:0000256" key="1">
    <source>
        <dbReference type="SAM" id="MobiDB-lite"/>
    </source>
</evidence>
<keyword evidence="3" id="KW-1185">Reference proteome</keyword>
<feature type="region of interest" description="Disordered" evidence="1">
    <location>
        <begin position="234"/>
        <end position="319"/>
    </location>
</feature>
<evidence type="ECO:0000313" key="2">
    <source>
        <dbReference type="EMBL" id="AUB83963.1"/>
    </source>
</evidence>
<gene>
    <name evidence="2" type="ORF">THSYN_25540</name>
</gene>
<name>A0A2K8UEF0_9GAMM</name>
<dbReference type="AlphaFoldDB" id="A0A2K8UEF0"/>
<feature type="compositionally biased region" description="Basic and acidic residues" evidence="1">
    <location>
        <begin position="284"/>
        <end position="296"/>
    </location>
</feature>
<dbReference type="EMBL" id="CP020370">
    <property type="protein sequence ID" value="AUB83963.1"/>
    <property type="molecule type" value="Genomic_DNA"/>
</dbReference>
<feature type="compositionally biased region" description="Basic and acidic residues" evidence="1">
    <location>
        <begin position="259"/>
        <end position="274"/>
    </location>
</feature>
<dbReference type="KEGG" id="tsy:THSYN_25540"/>
<protein>
    <submittedName>
        <fullName evidence="2">Uncharacterized protein</fullName>
    </submittedName>
</protein>
<dbReference type="Proteomes" id="UP000232638">
    <property type="component" value="Chromosome"/>
</dbReference>
<feature type="region of interest" description="Disordered" evidence="1">
    <location>
        <begin position="26"/>
        <end position="54"/>
    </location>
</feature>
<proteinExistence type="predicted"/>